<accession>A0A8T0WK40</accession>
<evidence type="ECO:0000313" key="1">
    <source>
        <dbReference type="EMBL" id="KAG2647675.1"/>
    </source>
</evidence>
<name>A0A8T0WK40_PANVG</name>
<sequence length="117" mass="12684">MGYPDPIAIPLQTALQRMDMMMKKWQLCARHSGPSLAAECLPLPWHLLESFTPIRCPPLLRSTVPERLVPNAASPEPSPGGGGTVPFRRLRDRCLAAAAFARRAEGTHGSTSGGLRL</sequence>
<dbReference type="EMBL" id="CM029039">
    <property type="protein sequence ID" value="KAG2647675.1"/>
    <property type="molecule type" value="Genomic_DNA"/>
</dbReference>
<comment type="caution">
    <text evidence="1">The sequence shown here is derived from an EMBL/GenBank/DDBJ whole genome shotgun (WGS) entry which is preliminary data.</text>
</comment>
<reference evidence="1" key="1">
    <citation type="submission" date="2020-05" db="EMBL/GenBank/DDBJ databases">
        <title>WGS assembly of Panicum virgatum.</title>
        <authorList>
            <person name="Lovell J.T."/>
            <person name="Jenkins J."/>
            <person name="Shu S."/>
            <person name="Juenger T.E."/>
            <person name="Schmutz J."/>
        </authorList>
    </citation>
    <scope>NUCLEOTIDE SEQUENCE</scope>
    <source>
        <strain evidence="1">AP13</strain>
    </source>
</reference>
<evidence type="ECO:0000313" key="2">
    <source>
        <dbReference type="Proteomes" id="UP000823388"/>
    </source>
</evidence>
<dbReference type="Proteomes" id="UP000823388">
    <property type="component" value="Chromosome 2K"/>
</dbReference>
<organism evidence="1 2">
    <name type="scientific">Panicum virgatum</name>
    <name type="common">Blackwell switchgrass</name>
    <dbReference type="NCBI Taxonomy" id="38727"/>
    <lineage>
        <taxon>Eukaryota</taxon>
        <taxon>Viridiplantae</taxon>
        <taxon>Streptophyta</taxon>
        <taxon>Embryophyta</taxon>
        <taxon>Tracheophyta</taxon>
        <taxon>Spermatophyta</taxon>
        <taxon>Magnoliopsida</taxon>
        <taxon>Liliopsida</taxon>
        <taxon>Poales</taxon>
        <taxon>Poaceae</taxon>
        <taxon>PACMAD clade</taxon>
        <taxon>Panicoideae</taxon>
        <taxon>Panicodae</taxon>
        <taxon>Paniceae</taxon>
        <taxon>Panicinae</taxon>
        <taxon>Panicum</taxon>
        <taxon>Panicum sect. Hiantes</taxon>
    </lineage>
</organism>
<proteinExistence type="predicted"/>
<dbReference type="AlphaFoldDB" id="A0A8T0WK40"/>
<keyword evidence="2" id="KW-1185">Reference proteome</keyword>
<protein>
    <submittedName>
        <fullName evidence="1">Uncharacterized protein</fullName>
    </submittedName>
</protein>
<gene>
    <name evidence="1" type="ORF">PVAP13_2KG593401</name>
</gene>